<dbReference type="SUPFAM" id="SSF57667">
    <property type="entry name" value="beta-beta-alpha zinc fingers"/>
    <property type="match status" value="1"/>
</dbReference>
<dbReference type="PROSITE" id="PS00183">
    <property type="entry name" value="UBC_1"/>
    <property type="match status" value="1"/>
</dbReference>
<dbReference type="InterPro" id="IPR003604">
    <property type="entry name" value="Matrin/U1-like-C_Znf_C2H2"/>
</dbReference>
<evidence type="ECO:0000256" key="5">
    <source>
        <dbReference type="ARBA" id="ARBA00022833"/>
    </source>
</evidence>
<dbReference type="OrthoDB" id="19692at2759"/>
<feature type="active site" description="Glycyl thioester intermediate" evidence="7">
    <location>
        <position position="418"/>
    </location>
</feature>
<dbReference type="InterPro" id="IPR036236">
    <property type="entry name" value="Znf_C2H2_sf"/>
</dbReference>
<dbReference type="GO" id="GO:0003676">
    <property type="term" value="F:nucleic acid binding"/>
    <property type="evidence" value="ECO:0007669"/>
    <property type="project" value="InterPro"/>
</dbReference>
<dbReference type="PANTHER" id="PTHR45986:SF1">
    <property type="entry name" value="ZINC FINGER MATRIN-TYPE PROTEIN 2"/>
    <property type="match status" value="1"/>
</dbReference>
<dbReference type="GO" id="GO:0005681">
    <property type="term" value="C:spliceosomal complex"/>
    <property type="evidence" value="ECO:0007669"/>
    <property type="project" value="InterPro"/>
</dbReference>
<dbReference type="eggNOG" id="KOG0425">
    <property type="taxonomic scope" value="Eukaryota"/>
</dbReference>
<sequence length="499" mass="55625">MSKQSSAYGTPAGDTDFRKTRNLDEYAAKAKEREAKEREEGKARYEAKMAGKRYYKPLEGNESLTSARAATLDLSSQVGKTQIIPAGSGVGRRGRGAGFYCEACDWTVKDNLQWVEHINSVSHLRNVGQTGEVRRATVDDVLARIGSAWERRLAEKDAERQVTSTDLKERLALREKEEEEERDRRRKKKRDLADKKRVADAEAAAALEASRKDYGEDVRVEGEHDEDDMMAMMGFSGFGTTKNLHDRTTRFIASSASHPPAARPQGKDSTTRRPSTPPPQPRSRFARALPHPSTSTASLCFTLIMTSAGSTTLLRRQLKQMQTSTDIPGISCGLVSDDNIYQWEVMLMISDDVKFYGGNCHFSLAPSIRSNTGIANTPGGNFRAFLTFPHEYPLLPPKLTFQDPVPYHPNVYENGDLCISILHPPEEDRYGYESAAERWSPVQSPETILLSVISLFAGPNDESPANVEAAREWRDQQAGVSKNFSRRVRQCVRASLGED</sequence>
<evidence type="ECO:0000256" key="6">
    <source>
        <dbReference type="ARBA" id="ARBA00023242"/>
    </source>
</evidence>
<dbReference type="CDD" id="cd23795">
    <property type="entry name" value="UBCc_UBE2G1"/>
    <property type="match status" value="1"/>
</dbReference>
<evidence type="ECO:0000256" key="2">
    <source>
        <dbReference type="ARBA" id="ARBA00022723"/>
    </source>
</evidence>
<keyword evidence="5" id="KW-0862">Zinc</keyword>
<keyword evidence="6" id="KW-0539">Nucleus</keyword>
<dbReference type="Proteomes" id="UP000016923">
    <property type="component" value="Unassembled WGS sequence"/>
</dbReference>
<dbReference type="AlphaFoldDB" id="S3C430"/>
<keyword evidence="1" id="KW-0808">Transferase</keyword>
<dbReference type="SMART" id="SM00212">
    <property type="entry name" value="UBCc"/>
    <property type="match status" value="1"/>
</dbReference>
<dbReference type="GO" id="GO:0046540">
    <property type="term" value="C:U4/U6 x U5 tri-snRNP complex"/>
    <property type="evidence" value="ECO:0007669"/>
    <property type="project" value="TreeGrafter"/>
</dbReference>
<feature type="region of interest" description="Disordered" evidence="8">
    <location>
        <begin position="173"/>
        <end position="199"/>
    </location>
</feature>
<dbReference type="InterPro" id="IPR023313">
    <property type="entry name" value="UBQ-conjugating_AS"/>
</dbReference>
<dbReference type="InterPro" id="IPR016135">
    <property type="entry name" value="UBQ-conjugating_enzyme/RWD"/>
</dbReference>
<dbReference type="Gene3D" id="3.10.110.10">
    <property type="entry name" value="Ubiquitin Conjugating Enzyme"/>
    <property type="match status" value="1"/>
</dbReference>
<organism evidence="10 11">
    <name type="scientific">Ophiostoma piceae (strain UAMH 11346)</name>
    <name type="common">Sap stain fungus</name>
    <dbReference type="NCBI Taxonomy" id="1262450"/>
    <lineage>
        <taxon>Eukaryota</taxon>
        <taxon>Fungi</taxon>
        <taxon>Dikarya</taxon>
        <taxon>Ascomycota</taxon>
        <taxon>Pezizomycotina</taxon>
        <taxon>Sordariomycetes</taxon>
        <taxon>Sordariomycetidae</taxon>
        <taxon>Ophiostomatales</taxon>
        <taxon>Ophiostomataceae</taxon>
        <taxon>Ophiostoma</taxon>
    </lineage>
</organism>
<evidence type="ECO:0000256" key="4">
    <source>
        <dbReference type="ARBA" id="ARBA00022786"/>
    </source>
</evidence>
<dbReference type="SMART" id="SM00451">
    <property type="entry name" value="ZnF_U1"/>
    <property type="match status" value="1"/>
</dbReference>
<protein>
    <submittedName>
        <fullName evidence="10">Ubiquitin-conjugating enzyme e2</fullName>
    </submittedName>
</protein>
<dbReference type="InterPro" id="IPR013957">
    <property type="entry name" value="SNRNP27"/>
</dbReference>
<dbReference type="HOGENOM" id="CLU_546404_0_0_1"/>
<feature type="compositionally biased region" description="Low complexity" evidence="8">
    <location>
        <begin position="253"/>
        <end position="264"/>
    </location>
</feature>
<feature type="region of interest" description="Disordered" evidence="8">
    <location>
        <begin position="1"/>
        <end position="24"/>
    </location>
</feature>
<keyword evidence="4" id="KW-0833">Ubl conjugation pathway</keyword>
<evidence type="ECO:0000313" key="10">
    <source>
        <dbReference type="EMBL" id="EPE06561.1"/>
    </source>
</evidence>
<evidence type="ECO:0000313" key="11">
    <source>
        <dbReference type="Proteomes" id="UP000016923"/>
    </source>
</evidence>
<dbReference type="InterPro" id="IPR040107">
    <property type="entry name" value="Snu23"/>
</dbReference>
<keyword evidence="2" id="KW-0479">Metal-binding</keyword>
<evidence type="ECO:0000256" key="1">
    <source>
        <dbReference type="ARBA" id="ARBA00022679"/>
    </source>
</evidence>
<keyword evidence="3" id="KW-0863">Zinc-finger</keyword>
<dbReference type="Pfam" id="PF00179">
    <property type="entry name" value="UQ_con"/>
    <property type="match status" value="1"/>
</dbReference>
<evidence type="ECO:0000256" key="7">
    <source>
        <dbReference type="PROSITE-ProRule" id="PRU10133"/>
    </source>
</evidence>
<dbReference type="GO" id="GO:0000398">
    <property type="term" value="P:mRNA splicing, via spliceosome"/>
    <property type="evidence" value="ECO:0007669"/>
    <property type="project" value="InterPro"/>
</dbReference>
<evidence type="ECO:0000259" key="9">
    <source>
        <dbReference type="PROSITE" id="PS50127"/>
    </source>
</evidence>
<keyword evidence="11" id="KW-1185">Reference proteome</keyword>
<dbReference type="PROSITE" id="PS50127">
    <property type="entry name" value="UBC_2"/>
    <property type="match status" value="1"/>
</dbReference>
<feature type="compositionally biased region" description="Basic and acidic residues" evidence="8">
    <location>
        <begin position="15"/>
        <end position="24"/>
    </location>
</feature>
<dbReference type="EMBL" id="KE148153">
    <property type="protein sequence ID" value="EPE06561.1"/>
    <property type="molecule type" value="Genomic_DNA"/>
</dbReference>
<dbReference type="SUPFAM" id="SSF54495">
    <property type="entry name" value="UBC-like"/>
    <property type="match status" value="1"/>
</dbReference>
<feature type="domain" description="UBC core" evidence="9">
    <location>
        <begin position="309"/>
        <end position="497"/>
    </location>
</feature>
<feature type="region of interest" description="Disordered" evidence="8">
    <location>
        <begin position="252"/>
        <end position="290"/>
    </location>
</feature>
<dbReference type="eggNOG" id="KOG4727">
    <property type="taxonomic scope" value="Eukaryota"/>
</dbReference>
<name>S3C430_OPHP1</name>
<dbReference type="InterPro" id="IPR000608">
    <property type="entry name" value="UBC"/>
</dbReference>
<dbReference type="PANTHER" id="PTHR45986">
    <property type="entry name" value="ZINC FINGER MATRIN-TYPE PROTEIN 2"/>
    <property type="match status" value="1"/>
</dbReference>
<dbReference type="GO" id="GO:0016740">
    <property type="term" value="F:transferase activity"/>
    <property type="evidence" value="ECO:0007669"/>
    <property type="project" value="UniProtKB-KW"/>
</dbReference>
<dbReference type="STRING" id="1262450.S3C430"/>
<reference evidence="10 11" key="1">
    <citation type="journal article" date="2013" name="BMC Genomics">
        <title>The genome and transcriptome of the pine saprophyte Ophiostoma piceae, and a comparison with the bark beetle-associated pine pathogen Grosmannia clavigera.</title>
        <authorList>
            <person name="Haridas S."/>
            <person name="Wang Y."/>
            <person name="Lim L."/>
            <person name="Massoumi Alamouti S."/>
            <person name="Jackman S."/>
            <person name="Docking R."/>
            <person name="Robertson G."/>
            <person name="Birol I."/>
            <person name="Bohlmann J."/>
            <person name="Breuil C."/>
        </authorList>
    </citation>
    <scope>NUCLEOTIDE SEQUENCE [LARGE SCALE GENOMIC DNA]</scope>
    <source>
        <strain evidence="10 11">UAMH 11346</strain>
    </source>
</reference>
<gene>
    <name evidence="10" type="ORF">F503_02689</name>
</gene>
<dbReference type="InterPro" id="IPR022755">
    <property type="entry name" value="Znf_C2H2_jaz"/>
</dbReference>
<accession>S3C430</accession>
<dbReference type="Pfam" id="PF08648">
    <property type="entry name" value="SNRNP27"/>
    <property type="match status" value="1"/>
</dbReference>
<dbReference type="Pfam" id="PF12171">
    <property type="entry name" value="zf-C2H2_jaz"/>
    <property type="match status" value="1"/>
</dbReference>
<proteinExistence type="predicted"/>
<dbReference type="VEuPathDB" id="FungiDB:F503_02689"/>
<evidence type="ECO:0000256" key="8">
    <source>
        <dbReference type="SAM" id="MobiDB-lite"/>
    </source>
</evidence>
<dbReference type="GO" id="GO:0008270">
    <property type="term" value="F:zinc ion binding"/>
    <property type="evidence" value="ECO:0007669"/>
    <property type="project" value="UniProtKB-KW"/>
</dbReference>
<evidence type="ECO:0000256" key="3">
    <source>
        <dbReference type="ARBA" id="ARBA00022771"/>
    </source>
</evidence>